<evidence type="ECO:0000313" key="3">
    <source>
        <dbReference type="Proteomes" id="UP000234329"/>
    </source>
</evidence>
<evidence type="ECO:0000256" key="1">
    <source>
        <dbReference type="SAM" id="MobiDB-lite"/>
    </source>
</evidence>
<name>A0A2I1DMC7_9PROT</name>
<protein>
    <submittedName>
        <fullName evidence="2">Uncharacterized protein</fullName>
    </submittedName>
</protein>
<gene>
    <name evidence="2" type="ORF">B1757_06875</name>
</gene>
<organism evidence="2 3">
    <name type="scientific">Acidithiobacillus marinus</name>
    <dbReference type="NCBI Taxonomy" id="187490"/>
    <lineage>
        <taxon>Bacteria</taxon>
        <taxon>Pseudomonadati</taxon>
        <taxon>Pseudomonadota</taxon>
        <taxon>Acidithiobacillia</taxon>
        <taxon>Acidithiobacillales</taxon>
        <taxon>Acidithiobacillaceae</taxon>
        <taxon>Acidithiobacillus</taxon>
    </lineage>
</organism>
<dbReference type="InParanoid" id="A0A2I1DMC7"/>
<keyword evidence="3" id="KW-1185">Reference proteome</keyword>
<dbReference type="AlphaFoldDB" id="A0A2I1DMC7"/>
<reference evidence="2 3" key="1">
    <citation type="submission" date="2017-03" db="EMBL/GenBank/DDBJ databases">
        <title>Draft genime sequence of the acidophilic sulfur-oxidizing bacterium Acidithiobacillus sp. SH, isolated from seawater.</title>
        <authorList>
            <person name="Sharmin S."/>
            <person name="Tokuhisa M."/>
            <person name="Kanao T."/>
            <person name="Kamimura K."/>
        </authorList>
    </citation>
    <scope>NUCLEOTIDE SEQUENCE [LARGE SCALE GENOMIC DNA]</scope>
    <source>
        <strain evidence="2 3">SH</strain>
    </source>
</reference>
<sequence length="67" mass="7963">MMPQNMNDTVQFPTWTSGRGPFKRSPQLVQMEPTDLEGCRNRRGEAPERDIALDWKILWERQRQKFG</sequence>
<accession>A0A2I1DMC7</accession>
<feature type="compositionally biased region" description="Polar residues" evidence="1">
    <location>
        <begin position="1"/>
        <end position="17"/>
    </location>
</feature>
<dbReference type="EMBL" id="MXAV01000027">
    <property type="protein sequence ID" value="PKY11028.1"/>
    <property type="molecule type" value="Genomic_DNA"/>
</dbReference>
<feature type="region of interest" description="Disordered" evidence="1">
    <location>
        <begin position="1"/>
        <end position="27"/>
    </location>
</feature>
<evidence type="ECO:0000313" key="2">
    <source>
        <dbReference type="EMBL" id="PKY11028.1"/>
    </source>
</evidence>
<comment type="caution">
    <text evidence="2">The sequence shown here is derived from an EMBL/GenBank/DDBJ whole genome shotgun (WGS) entry which is preliminary data.</text>
</comment>
<proteinExistence type="predicted"/>
<dbReference type="Proteomes" id="UP000234329">
    <property type="component" value="Unassembled WGS sequence"/>
</dbReference>